<gene>
    <name evidence="2" type="ORF">Mth01_21390</name>
</gene>
<keyword evidence="3" id="KW-1185">Reference proteome</keyword>
<proteinExistence type="predicted"/>
<dbReference type="RefSeq" id="WP_204015295.1">
    <property type="nucleotide sequence ID" value="NZ_BOOG01000018.1"/>
</dbReference>
<dbReference type="SUPFAM" id="SSF47413">
    <property type="entry name" value="lambda repressor-like DNA-binding domains"/>
    <property type="match status" value="1"/>
</dbReference>
<dbReference type="Pfam" id="PF13560">
    <property type="entry name" value="HTH_31"/>
    <property type="match status" value="1"/>
</dbReference>
<accession>A0A8J3VZH4</accession>
<dbReference type="AlphaFoldDB" id="A0A8J3VZH4"/>
<dbReference type="EMBL" id="BOOG01000018">
    <property type="protein sequence ID" value="GIH69886.1"/>
    <property type="molecule type" value="Genomic_DNA"/>
</dbReference>
<dbReference type="Gene3D" id="1.10.260.40">
    <property type="entry name" value="lambda repressor-like DNA-binding domains"/>
    <property type="match status" value="1"/>
</dbReference>
<dbReference type="CDD" id="cd00093">
    <property type="entry name" value="HTH_XRE"/>
    <property type="match status" value="1"/>
</dbReference>
<organism evidence="2 3">
    <name type="scientific">Sphaerimonospora thailandensis</name>
    <dbReference type="NCBI Taxonomy" id="795644"/>
    <lineage>
        <taxon>Bacteria</taxon>
        <taxon>Bacillati</taxon>
        <taxon>Actinomycetota</taxon>
        <taxon>Actinomycetes</taxon>
        <taxon>Streptosporangiales</taxon>
        <taxon>Streptosporangiaceae</taxon>
        <taxon>Sphaerimonospora</taxon>
    </lineage>
</organism>
<dbReference type="GO" id="GO:0003677">
    <property type="term" value="F:DNA binding"/>
    <property type="evidence" value="ECO:0007669"/>
    <property type="project" value="InterPro"/>
</dbReference>
<feature type="domain" description="HTH cro/C1-type" evidence="1">
    <location>
        <begin position="20"/>
        <end position="75"/>
    </location>
</feature>
<dbReference type="Pfam" id="PF19054">
    <property type="entry name" value="DUF5753"/>
    <property type="match status" value="1"/>
</dbReference>
<dbReference type="InterPro" id="IPR010982">
    <property type="entry name" value="Lambda_DNA-bd_dom_sf"/>
</dbReference>
<protein>
    <submittedName>
        <fullName evidence="2">Transcriptional regulator</fullName>
    </submittedName>
</protein>
<sequence length="275" mass="30647">MSAESPSDGASPQARFGAEMRRLREAARLSQSALASRLGCTQTQVSRIEQALRTPQPEQAEILDRLFGLSDKEYFVGLYKRITSNPGGPRWFMGWLDEIEPRATVLRSWDPLLVPGLLQTEAYARYLLAREPRVTPQVVDERLQARLQRRSILDRSDPPLLLVLIDEGVLRRLIGGPDVMHEQLGYLLEVAERSNVTVQIVDPGCVTGLIGAFMIAELSGGEPSAIHADSAAEGLVSATPELVSSIWNRYESIRSWAYPEHVSLNMIKEVMAQWI</sequence>
<evidence type="ECO:0000313" key="2">
    <source>
        <dbReference type="EMBL" id="GIH69886.1"/>
    </source>
</evidence>
<reference evidence="2" key="1">
    <citation type="submission" date="2021-01" db="EMBL/GenBank/DDBJ databases">
        <title>Whole genome shotgun sequence of Sphaerimonospora thailandensis NBRC 107569.</title>
        <authorList>
            <person name="Komaki H."/>
            <person name="Tamura T."/>
        </authorList>
    </citation>
    <scope>NUCLEOTIDE SEQUENCE</scope>
    <source>
        <strain evidence="2">NBRC 107569</strain>
    </source>
</reference>
<dbReference type="PROSITE" id="PS50943">
    <property type="entry name" value="HTH_CROC1"/>
    <property type="match status" value="1"/>
</dbReference>
<dbReference type="InterPro" id="IPR043917">
    <property type="entry name" value="DUF5753"/>
</dbReference>
<dbReference type="SMART" id="SM00530">
    <property type="entry name" value="HTH_XRE"/>
    <property type="match status" value="1"/>
</dbReference>
<dbReference type="Proteomes" id="UP000610966">
    <property type="component" value="Unassembled WGS sequence"/>
</dbReference>
<evidence type="ECO:0000259" key="1">
    <source>
        <dbReference type="PROSITE" id="PS50943"/>
    </source>
</evidence>
<name>A0A8J3VZH4_9ACTN</name>
<comment type="caution">
    <text evidence="2">The sequence shown here is derived from an EMBL/GenBank/DDBJ whole genome shotgun (WGS) entry which is preliminary data.</text>
</comment>
<dbReference type="InterPro" id="IPR001387">
    <property type="entry name" value="Cro/C1-type_HTH"/>
</dbReference>
<evidence type="ECO:0000313" key="3">
    <source>
        <dbReference type="Proteomes" id="UP000610966"/>
    </source>
</evidence>